<dbReference type="InterPro" id="IPR033644">
    <property type="entry name" value="Ferrochelatase_C"/>
</dbReference>
<comment type="function">
    <text evidence="9 10">Catalyzes the ferrous insertion into protoporphyrin IX.</text>
</comment>
<name>A0A2W4QF97_9GAMM</name>
<dbReference type="InterPro" id="IPR019772">
    <property type="entry name" value="Ferrochelatase_AS"/>
</dbReference>
<dbReference type="InterPro" id="IPR001015">
    <property type="entry name" value="Ferrochelatase"/>
</dbReference>
<evidence type="ECO:0000256" key="8">
    <source>
        <dbReference type="ARBA" id="ARBA00024536"/>
    </source>
</evidence>
<gene>
    <name evidence="9" type="primary">hemH</name>
    <name evidence="11" type="ORF">DM484_27565</name>
</gene>
<evidence type="ECO:0000256" key="2">
    <source>
        <dbReference type="ARBA" id="ARBA00022490"/>
    </source>
</evidence>
<dbReference type="PANTHER" id="PTHR11108:SF1">
    <property type="entry name" value="FERROCHELATASE, MITOCHONDRIAL"/>
    <property type="match status" value="1"/>
</dbReference>
<dbReference type="UniPathway" id="UPA00252">
    <property type="reaction ID" value="UER00325"/>
</dbReference>
<accession>A0A2W4QF97</accession>
<dbReference type="CDD" id="cd03411">
    <property type="entry name" value="Ferrochelatase_N"/>
    <property type="match status" value="1"/>
</dbReference>
<evidence type="ECO:0000256" key="5">
    <source>
        <dbReference type="ARBA" id="ARBA00023133"/>
    </source>
</evidence>
<keyword evidence="4 9" id="KW-0408">Iron</keyword>
<keyword evidence="5 9" id="KW-0350">Heme biosynthesis</keyword>
<evidence type="ECO:0000313" key="12">
    <source>
        <dbReference type="Proteomes" id="UP000249396"/>
    </source>
</evidence>
<evidence type="ECO:0000256" key="7">
    <source>
        <dbReference type="ARBA" id="ARBA00023244"/>
    </source>
</evidence>
<dbReference type="GO" id="GO:0006783">
    <property type="term" value="P:heme biosynthetic process"/>
    <property type="evidence" value="ECO:0007669"/>
    <property type="project" value="UniProtKB-UniRule"/>
</dbReference>
<dbReference type="NCBIfam" id="TIGR00109">
    <property type="entry name" value="hemH"/>
    <property type="match status" value="1"/>
</dbReference>
<dbReference type="FunFam" id="3.40.50.1400:FF:000002">
    <property type="entry name" value="Ferrochelatase"/>
    <property type="match status" value="1"/>
</dbReference>
<evidence type="ECO:0000256" key="4">
    <source>
        <dbReference type="ARBA" id="ARBA00023004"/>
    </source>
</evidence>
<keyword evidence="7 9" id="KW-0627">Porphyrin biosynthesis</keyword>
<dbReference type="Gene3D" id="3.40.50.1400">
    <property type="match status" value="2"/>
</dbReference>
<evidence type="ECO:0000256" key="3">
    <source>
        <dbReference type="ARBA" id="ARBA00022723"/>
    </source>
</evidence>
<dbReference type="PROSITE" id="PS00534">
    <property type="entry name" value="FERROCHELATASE"/>
    <property type="match status" value="1"/>
</dbReference>
<comment type="catalytic activity">
    <reaction evidence="8">
        <text>Fe-coproporphyrin III + 2 H(+) = coproporphyrin III + Fe(2+)</text>
        <dbReference type="Rhea" id="RHEA:49572"/>
        <dbReference type="ChEBI" id="CHEBI:15378"/>
        <dbReference type="ChEBI" id="CHEBI:29033"/>
        <dbReference type="ChEBI" id="CHEBI:68438"/>
        <dbReference type="ChEBI" id="CHEBI:131725"/>
        <dbReference type="EC" id="4.99.1.9"/>
    </reaction>
    <physiologicalReaction direction="right-to-left" evidence="8">
        <dbReference type="Rhea" id="RHEA:49574"/>
    </physiologicalReaction>
</comment>
<comment type="pathway">
    <text evidence="9 10">Porphyrin-containing compound metabolism; protoheme biosynthesis; protoheme from protoporphyrin-IX: step 1/1.</text>
</comment>
<dbReference type="InterPro" id="IPR033659">
    <property type="entry name" value="Ferrochelatase_N"/>
</dbReference>
<dbReference type="PANTHER" id="PTHR11108">
    <property type="entry name" value="FERROCHELATASE"/>
    <property type="match status" value="1"/>
</dbReference>
<proteinExistence type="inferred from homology"/>
<comment type="similarity">
    <text evidence="1 9 10">Belongs to the ferrochelatase family.</text>
</comment>
<organism evidence="11 12">
    <name type="scientific">Candidatus Methylumidiphilus alinenensis</name>
    <dbReference type="NCBI Taxonomy" id="2202197"/>
    <lineage>
        <taxon>Bacteria</taxon>
        <taxon>Pseudomonadati</taxon>
        <taxon>Pseudomonadota</taxon>
        <taxon>Gammaproteobacteria</taxon>
        <taxon>Methylococcales</taxon>
        <taxon>Candidatus Methylumidiphilus</taxon>
    </lineage>
</organism>
<keyword evidence="2 9" id="KW-0963">Cytoplasm</keyword>
<sequence length="328" mass="36698">MNRPFTNTAVLLVNLGTPEHPTAASVRRYLGEFLADPRVVEIPKPIWWLILHGIVLRVRPAKSAKAYQSIWMDRGSPLMVFTKDLAEALRQELHERGVDELAVEIAMRYGNPSIPDQLARLKESGVQRFIILPLYPQYAAATTASIFDKVAEIFVRQRHVPALRFISDYHLDEGYIAAVAASIERFWQTHGRSEMLLFSLHGLPAVSRKQGDPYYYQCVASTQSIAAKLGLEDGAWKLVFQSRFGAQEWLKPYCVDTLKELPGLGVKSVDVVCPGFAVDCLETLEEIAIANKEIFIEAGGISYRYIPALNASQEHAKVLADLIFNVSV</sequence>
<dbReference type="GO" id="GO:0005737">
    <property type="term" value="C:cytoplasm"/>
    <property type="evidence" value="ECO:0007669"/>
    <property type="project" value="UniProtKB-SubCell"/>
</dbReference>
<dbReference type="Proteomes" id="UP000249396">
    <property type="component" value="Unassembled WGS sequence"/>
</dbReference>
<dbReference type="GO" id="GO:0004325">
    <property type="term" value="F:ferrochelatase activity"/>
    <property type="evidence" value="ECO:0007669"/>
    <property type="project" value="UniProtKB-UniRule"/>
</dbReference>
<dbReference type="AlphaFoldDB" id="A0A2W4QF97"/>
<keyword evidence="3 9" id="KW-0479">Metal-binding</keyword>
<feature type="binding site" evidence="9">
    <location>
        <position position="282"/>
    </location>
    <ligand>
        <name>Fe(2+)</name>
        <dbReference type="ChEBI" id="CHEBI:29033"/>
    </ligand>
</feature>
<evidence type="ECO:0000313" key="11">
    <source>
        <dbReference type="EMBL" id="PZN70951.1"/>
    </source>
</evidence>
<dbReference type="EMBL" id="QJPH01000539">
    <property type="protein sequence ID" value="PZN70951.1"/>
    <property type="molecule type" value="Genomic_DNA"/>
</dbReference>
<comment type="caution">
    <text evidence="11">The sequence shown here is derived from an EMBL/GenBank/DDBJ whole genome shotgun (WGS) entry which is preliminary data.</text>
</comment>
<dbReference type="GO" id="GO:0046872">
    <property type="term" value="F:metal ion binding"/>
    <property type="evidence" value="ECO:0007669"/>
    <property type="project" value="UniProtKB-KW"/>
</dbReference>
<evidence type="ECO:0000256" key="6">
    <source>
        <dbReference type="ARBA" id="ARBA00023239"/>
    </source>
</evidence>
<comment type="catalytic activity">
    <reaction evidence="9 10">
        <text>heme b + 2 H(+) = protoporphyrin IX + Fe(2+)</text>
        <dbReference type="Rhea" id="RHEA:22584"/>
        <dbReference type="ChEBI" id="CHEBI:15378"/>
        <dbReference type="ChEBI" id="CHEBI:29033"/>
        <dbReference type="ChEBI" id="CHEBI:57306"/>
        <dbReference type="ChEBI" id="CHEBI:60344"/>
        <dbReference type="EC" id="4.98.1.1"/>
    </reaction>
</comment>
<evidence type="ECO:0000256" key="9">
    <source>
        <dbReference type="HAMAP-Rule" id="MF_00323"/>
    </source>
</evidence>
<protein>
    <recommendedName>
        <fullName evidence="9 10">Ferrochelatase</fullName>
        <ecNumber evidence="9 10">4.98.1.1</ecNumber>
    </recommendedName>
    <alternativeName>
        <fullName evidence="9">Heme synthase</fullName>
    </alternativeName>
    <alternativeName>
        <fullName evidence="9">Protoheme ferro-lyase</fullName>
    </alternativeName>
</protein>
<dbReference type="SUPFAM" id="SSF53800">
    <property type="entry name" value="Chelatase"/>
    <property type="match status" value="1"/>
</dbReference>
<dbReference type="EC" id="4.98.1.1" evidence="9 10"/>
<dbReference type="CDD" id="cd00419">
    <property type="entry name" value="Ferrochelatase_C"/>
    <property type="match status" value="1"/>
</dbReference>
<dbReference type="HAMAP" id="MF_00323">
    <property type="entry name" value="Ferrochelatase"/>
    <property type="match status" value="1"/>
</dbReference>
<evidence type="ECO:0000256" key="10">
    <source>
        <dbReference type="RuleBase" id="RU000607"/>
    </source>
</evidence>
<dbReference type="Pfam" id="PF00762">
    <property type="entry name" value="Ferrochelatase"/>
    <property type="match status" value="1"/>
</dbReference>
<feature type="binding site" evidence="9">
    <location>
        <position position="201"/>
    </location>
    <ligand>
        <name>Fe(2+)</name>
        <dbReference type="ChEBI" id="CHEBI:29033"/>
    </ligand>
</feature>
<evidence type="ECO:0000256" key="1">
    <source>
        <dbReference type="ARBA" id="ARBA00007718"/>
    </source>
</evidence>
<keyword evidence="6 9" id="KW-0456">Lyase</keyword>
<reference evidence="11 12" key="1">
    <citation type="journal article" date="2018" name="Aquat. Microb. Ecol.">
        <title>Gammaproteobacterial methanotrophs dominate.</title>
        <authorList>
            <person name="Rissanen A.J."/>
            <person name="Saarenheimo J."/>
            <person name="Tiirola M."/>
            <person name="Peura S."/>
            <person name="Aalto S.L."/>
            <person name="Karvinen A."/>
            <person name="Nykanen H."/>
        </authorList>
    </citation>
    <scope>NUCLEOTIDE SEQUENCE [LARGE SCALE GENOMIC DNA]</scope>
    <source>
        <strain evidence="11">AMbin10</strain>
    </source>
</reference>
<comment type="subcellular location">
    <subcellularLocation>
        <location evidence="9 10">Cytoplasm</location>
    </subcellularLocation>
</comment>